<reference evidence="3" key="1">
    <citation type="journal article" date="2017" name="Nat. Commun.">
        <title>The North American bullfrog draft genome provides insight into hormonal regulation of long noncoding RNA.</title>
        <authorList>
            <person name="Hammond S.A."/>
            <person name="Warren R.L."/>
            <person name="Vandervalk B.P."/>
            <person name="Kucuk E."/>
            <person name="Khan H."/>
            <person name="Gibb E.A."/>
            <person name="Pandoh P."/>
            <person name="Kirk H."/>
            <person name="Zhao Y."/>
            <person name="Jones M."/>
            <person name="Mungall A.J."/>
            <person name="Coope R."/>
            <person name="Pleasance S."/>
            <person name="Moore R.A."/>
            <person name="Holt R.A."/>
            <person name="Round J.M."/>
            <person name="Ohora S."/>
            <person name="Walle B.V."/>
            <person name="Veldhoen N."/>
            <person name="Helbing C.C."/>
            <person name="Birol I."/>
        </authorList>
    </citation>
    <scope>NUCLEOTIDE SEQUENCE [LARGE SCALE GENOMIC DNA]</scope>
</reference>
<evidence type="ECO:0000256" key="1">
    <source>
        <dbReference type="SAM" id="MobiDB-lite"/>
    </source>
</evidence>
<proteinExistence type="predicted"/>
<sequence>MSYHPRVPPSLRLSSPRSRHLSDPLPPCPAISQTIIPQVLSSLRLSSLRSRHLSDSHRSGPTISQTLIPQVPPSLRLLSLRSHHLSDSRPSGPTISQTRIPQQSGGAWRSALKENIYFNPKATKYAEPSISRGCLLTSTNVSSVVYTAAGEG</sequence>
<protein>
    <submittedName>
        <fullName evidence="2">Uncharacterized protein</fullName>
    </submittedName>
</protein>
<feature type="region of interest" description="Disordered" evidence="1">
    <location>
        <begin position="1"/>
        <end position="26"/>
    </location>
</feature>
<feature type="region of interest" description="Disordered" evidence="1">
    <location>
        <begin position="51"/>
        <end position="70"/>
    </location>
</feature>
<dbReference type="AlphaFoldDB" id="A0A2G9RV22"/>
<feature type="compositionally biased region" description="Polar residues" evidence="1">
    <location>
        <begin position="93"/>
        <end position="105"/>
    </location>
</feature>
<accession>A0A2G9RV22</accession>
<evidence type="ECO:0000313" key="3">
    <source>
        <dbReference type="Proteomes" id="UP000228934"/>
    </source>
</evidence>
<name>A0A2G9RV22_AQUCT</name>
<dbReference type="Proteomes" id="UP000228934">
    <property type="component" value="Unassembled WGS sequence"/>
</dbReference>
<evidence type="ECO:0000313" key="2">
    <source>
        <dbReference type="EMBL" id="PIO31645.1"/>
    </source>
</evidence>
<organism evidence="2 3">
    <name type="scientific">Aquarana catesbeiana</name>
    <name type="common">American bullfrog</name>
    <name type="synonym">Rana catesbeiana</name>
    <dbReference type="NCBI Taxonomy" id="8400"/>
    <lineage>
        <taxon>Eukaryota</taxon>
        <taxon>Metazoa</taxon>
        <taxon>Chordata</taxon>
        <taxon>Craniata</taxon>
        <taxon>Vertebrata</taxon>
        <taxon>Euteleostomi</taxon>
        <taxon>Amphibia</taxon>
        <taxon>Batrachia</taxon>
        <taxon>Anura</taxon>
        <taxon>Neobatrachia</taxon>
        <taxon>Ranoidea</taxon>
        <taxon>Ranidae</taxon>
        <taxon>Aquarana</taxon>
    </lineage>
</organism>
<gene>
    <name evidence="2" type="ORF">AB205_0046700</name>
</gene>
<dbReference type="EMBL" id="KV933406">
    <property type="protein sequence ID" value="PIO31645.1"/>
    <property type="molecule type" value="Genomic_DNA"/>
</dbReference>
<feature type="region of interest" description="Disordered" evidence="1">
    <location>
        <begin position="83"/>
        <end position="105"/>
    </location>
</feature>
<keyword evidence="3" id="KW-1185">Reference proteome</keyword>